<dbReference type="AlphaFoldDB" id="A0A0G0WS98"/>
<comment type="caution">
    <text evidence="2">The sequence shown here is derived from an EMBL/GenBank/DDBJ whole genome shotgun (WGS) entry which is preliminary data.</text>
</comment>
<dbReference type="Proteomes" id="UP000034854">
    <property type="component" value="Unassembled WGS sequence"/>
</dbReference>
<protein>
    <submittedName>
        <fullName evidence="2">Uncharacterized protein</fullName>
    </submittedName>
</protein>
<accession>A0A0G0WS98</accession>
<evidence type="ECO:0000313" key="3">
    <source>
        <dbReference type="Proteomes" id="UP000034854"/>
    </source>
</evidence>
<evidence type="ECO:0000313" key="2">
    <source>
        <dbReference type="EMBL" id="KKR87360.1"/>
    </source>
</evidence>
<evidence type="ECO:0000256" key="1">
    <source>
        <dbReference type="SAM" id="MobiDB-lite"/>
    </source>
</evidence>
<feature type="compositionally biased region" description="Polar residues" evidence="1">
    <location>
        <begin position="9"/>
        <end position="23"/>
    </location>
</feature>
<sequence>MVNIDAKSETGQSTTEALSLKKSNNPHERTRVYKGGTVSVFVDRRELLVPPPVDVSYETVQSK</sequence>
<name>A0A0G0WS98_9BACT</name>
<feature type="region of interest" description="Disordered" evidence="1">
    <location>
        <begin position="1"/>
        <end position="31"/>
    </location>
</feature>
<gene>
    <name evidence="2" type="ORF">UU34_C0005G0034</name>
</gene>
<organism evidence="2 3">
    <name type="scientific">Candidatus Curtissbacteria bacterium GW2011_GWA1_41_11</name>
    <dbReference type="NCBI Taxonomy" id="1618409"/>
    <lineage>
        <taxon>Bacteria</taxon>
        <taxon>Candidatus Curtissiibacteriota</taxon>
    </lineage>
</organism>
<proteinExistence type="predicted"/>
<reference evidence="2 3" key="1">
    <citation type="journal article" date="2015" name="Nature">
        <title>rRNA introns, odd ribosomes, and small enigmatic genomes across a large radiation of phyla.</title>
        <authorList>
            <person name="Brown C.T."/>
            <person name="Hug L.A."/>
            <person name="Thomas B.C."/>
            <person name="Sharon I."/>
            <person name="Castelle C.J."/>
            <person name="Singh A."/>
            <person name="Wilkins M.J."/>
            <person name="Williams K.H."/>
            <person name="Banfield J.F."/>
        </authorList>
    </citation>
    <scope>NUCLEOTIDE SEQUENCE [LARGE SCALE GENOMIC DNA]</scope>
</reference>
<dbReference type="EMBL" id="LCAG01000005">
    <property type="protein sequence ID" value="KKR87360.1"/>
    <property type="molecule type" value="Genomic_DNA"/>
</dbReference>